<keyword evidence="3 7" id="KW-0378">Hydrolase</keyword>
<keyword evidence="12" id="KW-1185">Reference proteome</keyword>
<evidence type="ECO:0000256" key="4">
    <source>
        <dbReference type="ARBA" id="ARBA00022825"/>
    </source>
</evidence>
<dbReference type="AlphaFoldDB" id="A0AAW0P4S3"/>
<keyword evidence="4 7" id="KW-0720">Serine protease</keyword>
<evidence type="ECO:0000256" key="1">
    <source>
        <dbReference type="ARBA" id="ARBA00022670"/>
    </source>
</evidence>
<evidence type="ECO:0000256" key="9">
    <source>
        <dbReference type="SAM" id="SignalP"/>
    </source>
</evidence>
<dbReference type="SMART" id="SM00020">
    <property type="entry name" value="Tryp_SPc"/>
    <property type="match status" value="4"/>
</dbReference>
<evidence type="ECO:0000313" key="11">
    <source>
        <dbReference type="EMBL" id="KAK7909543.1"/>
    </source>
</evidence>
<dbReference type="FunFam" id="2.40.10.10:FF:000002">
    <property type="entry name" value="Transmembrane protease serine"/>
    <property type="match status" value="1"/>
</dbReference>
<reference evidence="12" key="1">
    <citation type="submission" date="2024-04" db="EMBL/GenBank/DDBJ databases">
        <title>Salinicola lusitanus LLJ914,a marine bacterium isolated from the Okinawa Trough.</title>
        <authorList>
            <person name="Li J."/>
        </authorList>
    </citation>
    <scope>NUCLEOTIDE SEQUENCE [LARGE SCALE GENOMIC DNA]</scope>
</reference>
<accession>A0AAW0P4S3</accession>
<dbReference type="InterPro" id="IPR001314">
    <property type="entry name" value="Peptidase_S1A"/>
</dbReference>
<organism evidence="11 12">
    <name type="scientific">Mugilogobius chulae</name>
    <name type="common">yellowstripe goby</name>
    <dbReference type="NCBI Taxonomy" id="88201"/>
    <lineage>
        <taxon>Eukaryota</taxon>
        <taxon>Metazoa</taxon>
        <taxon>Chordata</taxon>
        <taxon>Craniata</taxon>
        <taxon>Vertebrata</taxon>
        <taxon>Euteleostomi</taxon>
        <taxon>Actinopterygii</taxon>
        <taxon>Neopterygii</taxon>
        <taxon>Teleostei</taxon>
        <taxon>Neoteleostei</taxon>
        <taxon>Acanthomorphata</taxon>
        <taxon>Gobiaria</taxon>
        <taxon>Gobiiformes</taxon>
        <taxon>Gobioidei</taxon>
        <taxon>Gobiidae</taxon>
        <taxon>Gobionellinae</taxon>
        <taxon>Mugilogobius</taxon>
    </lineage>
</organism>
<dbReference type="GO" id="GO:0006508">
    <property type="term" value="P:proteolysis"/>
    <property type="evidence" value="ECO:0007669"/>
    <property type="project" value="UniProtKB-KW"/>
</dbReference>
<evidence type="ECO:0000259" key="10">
    <source>
        <dbReference type="PROSITE" id="PS50240"/>
    </source>
</evidence>
<evidence type="ECO:0000256" key="3">
    <source>
        <dbReference type="ARBA" id="ARBA00022801"/>
    </source>
</evidence>
<evidence type="ECO:0000256" key="5">
    <source>
        <dbReference type="ARBA" id="ARBA00023157"/>
    </source>
</evidence>
<evidence type="ECO:0000256" key="6">
    <source>
        <dbReference type="ARBA" id="ARBA00024195"/>
    </source>
</evidence>
<dbReference type="SUPFAM" id="SSF50494">
    <property type="entry name" value="Trypsin-like serine proteases"/>
    <property type="match status" value="4"/>
</dbReference>
<dbReference type="InterPro" id="IPR001254">
    <property type="entry name" value="Trypsin_dom"/>
</dbReference>
<dbReference type="InterPro" id="IPR009003">
    <property type="entry name" value="Peptidase_S1_PA"/>
</dbReference>
<evidence type="ECO:0000256" key="2">
    <source>
        <dbReference type="ARBA" id="ARBA00022729"/>
    </source>
</evidence>
<protein>
    <recommendedName>
        <fullName evidence="10">Peptidase S1 domain-containing protein</fullName>
    </recommendedName>
</protein>
<comment type="similarity">
    <text evidence="6">Belongs to the peptidase S1 family. CLIP subfamily.</text>
</comment>
<feature type="chain" id="PRO_5043990508" description="Peptidase S1 domain-containing protein" evidence="9">
    <location>
        <begin position="24"/>
        <end position="1126"/>
    </location>
</feature>
<feature type="signal peptide" evidence="9">
    <location>
        <begin position="1"/>
        <end position="23"/>
    </location>
</feature>
<feature type="region of interest" description="Disordered" evidence="8">
    <location>
        <begin position="548"/>
        <end position="585"/>
    </location>
</feature>
<feature type="domain" description="Peptidase S1" evidence="10">
    <location>
        <begin position="602"/>
        <end position="833"/>
    </location>
</feature>
<comment type="caution">
    <text evidence="11">The sequence shown here is derived from an EMBL/GenBank/DDBJ whole genome shotgun (WGS) entry which is preliminary data.</text>
</comment>
<dbReference type="Gene3D" id="2.40.10.10">
    <property type="entry name" value="Trypsin-like serine proteases"/>
    <property type="match status" value="7"/>
</dbReference>
<keyword evidence="1 7" id="KW-0645">Protease</keyword>
<dbReference type="Pfam" id="PF00089">
    <property type="entry name" value="Trypsin"/>
    <property type="match status" value="5"/>
</dbReference>
<dbReference type="InterPro" id="IPR043504">
    <property type="entry name" value="Peptidase_S1_PA_chymotrypsin"/>
</dbReference>
<dbReference type="CDD" id="cd00190">
    <property type="entry name" value="Tryp_SPc"/>
    <property type="match status" value="4"/>
</dbReference>
<dbReference type="PROSITE" id="PS50240">
    <property type="entry name" value="TRYPSIN_DOM"/>
    <property type="match status" value="4"/>
</dbReference>
<feature type="domain" description="Peptidase S1" evidence="10">
    <location>
        <begin position="281"/>
        <end position="516"/>
    </location>
</feature>
<dbReference type="PANTHER" id="PTHR24252:SF7">
    <property type="entry name" value="HYALIN"/>
    <property type="match status" value="1"/>
</dbReference>
<dbReference type="PANTHER" id="PTHR24252">
    <property type="entry name" value="ACROSIN-RELATED"/>
    <property type="match status" value="1"/>
</dbReference>
<dbReference type="PRINTS" id="PR00722">
    <property type="entry name" value="CHYMOTRYPSIN"/>
</dbReference>
<dbReference type="FunFam" id="2.40.10.10:FF:000024">
    <property type="entry name" value="Serine protease 53"/>
    <property type="match status" value="3"/>
</dbReference>
<gene>
    <name evidence="11" type="ORF">WMY93_014227</name>
</gene>
<evidence type="ECO:0000256" key="8">
    <source>
        <dbReference type="SAM" id="MobiDB-lite"/>
    </source>
</evidence>
<dbReference type="Proteomes" id="UP001460270">
    <property type="component" value="Unassembled WGS sequence"/>
</dbReference>
<dbReference type="InterPro" id="IPR033116">
    <property type="entry name" value="TRYPSIN_SER"/>
</dbReference>
<keyword evidence="5" id="KW-1015">Disulfide bond</keyword>
<dbReference type="EMBL" id="JBBPFD010000010">
    <property type="protein sequence ID" value="KAK7909543.1"/>
    <property type="molecule type" value="Genomic_DNA"/>
</dbReference>
<dbReference type="PROSITE" id="PS00134">
    <property type="entry name" value="TRYPSIN_HIS"/>
    <property type="match status" value="3"/>
</dbReference>
<feature type="domain" description="Peptidase S1" evidence="10">
    <location>
        <begin position="875"/>
        <end position="1106"/>
    </location>
</feature>
<dbReference type="GO" id="GO:0004252">
    <property type="term" value="F:serine-type endopeptidase activity"/>
    <property type="evidence" value="ECO:0007669"/>
    <property type="project" value="InterPro"/>
</dbReference>
<dbReference type="PROSITE" id="PS00135">
    <property type="entry name" value="TRYPSIN_SER"/>
    <property type="match status" value="3"/>
</dbReference>
<proteinExistence type="inferred from homology"/>
<keyword evidence="2 9" id="KW-0732">Signal</keyword>
<evidence type="ECO:0000313" key="12">
    <source>
        <dbReference type="Proteomes" id="UP001460270"/>
    </source>
</evidence>
<name>A0AAW0P4S3_9GOBI</name>
<sequence length="1126" mass="120729">MGQRHVQSLISVLLIFLPKGFHAQACGLAAINPRIVGGLDAAPGNWPWQVYLAFTSTDGKTTFCGGALIRPQWVLTAGSCIHGSVTEKTKVYWVSYNAYIQPLCLAEGGSTFHAGLKLWVAGWGLLQEGGTSSKVLQEVSVPIVGRRQCQCLLPATLADKTLCAGATEGGKGICNGDIGGPLVVKQGSVWVQAGIVSTTMGCARPDSPAQYTEVSQFQNWIQNMVGPEEPLGFVSYTSSGQDSDLSFYCPTVSPPTTTAKPKEPTTSPVSACGQAFVNSRIVGGADAPPGSWPWQVYVTFEMTYEPSHSCGGALINPQWVLTAAHCVDRSVTELTKVYLGFNDKMSRSDYQVSRNAVWAVTYPSYNSKGLYENDLGLIKMSAPVSYNAYIQPLCLAERGSTFHTGLQAWVAGWGRLEEGGQSAQVLQEVSLPIVGHRQCQCLHSFTLADRVLCAGVMEGGTGICNGDSGSPLVVKHGSVWVQAGIVSTSDGCARPDKPAQYTEISEFQSWIQNMVGQEEPLGFMSYTSPGQDSDLTYNCGNTYVINPNTPSTTVSPSTSSSPATTQLPTSTNTAPSATTTKATTTDQTTYPACGRASLNLMIVGGTDASPGNWPWQVFLVMTNLDGTRITCAGSLINQQWILTAAHCHKQKLTQLTTVSLGISSLNEINVERGVIQVELHPDYQGTGNDIALLKMSSPVNYTSYIQPVCLAQTNSWLDHGQSSWVAGWGRLAEGGTGSVTLQEVCLPVVELPVCNTNYYPTLLLYQNVMCAGYEEGGKGTCQGDSGGPLVVKQGPVWVQAGIVSAGAGCAQPQRPGILTDVSKFHNWIQSVVGSKQSRATMDRHQIQSLLLVLTPFLLKGCQAQACGRASLNLRIVGGVNASPGNWPWQVYLVMTGSDGSRIACSGSLINQQWILTAAHCHTQRLTALTRVFLGTSSLNEINVERGVIQVALHPDYQGTGNDIALLKMSSPVTYTRYIQPVCLAQANSWLDHGQSSWVAGWGRLAEDGPGSIPLQEVCLPVVALHVCNSNYFPSLLVYQNVMCAGFEEGGKGICQGDSGGPLVVKQGPVWVQAGIVSAGAGCARPEKPGIFTDVSNFQDWIQSVNNYYKAYYYTDYIHYYYCTNNY</sequence>
<dbReference type="InterPro" id="IPR018114">
    <property type="entry name" value="TRYPSIN_HIS"/>
</dbReference>
<feature type="domain" description="Peptidase S1" evidence="10">
    <location>
        <begin position="35"/>
        <end position="226"/>
    </location>
</feature>
<evidence type="ECO:0000256" key="7">
    <source>
        <dbReference type="RuleBase" id="RU363034"/>
    </source>
</evidence>